<organism evidence="1 2">
    <name type="scientific">Candidatus Giovannonibacteria bacterium RIFCSPLOWO2_01_FULL_46_13</name>
    <dbReference type="NCBI Taxonomy" id="1798352"/>
    <lineage>
        <taxon>Bacteria</taxon>
        <taxon>Candidatus Giovannoniibacteriota</taxon>
    </lineage>
</organism>
<dbReference type="AlphaFoldDB" id="A0A1F5X5Z6"/>
<sequence length="78" mass="9127">MARHKNLEYEQNQLETSLASFMDSYNKNLPGGFPSATIKVLHKFRAAHPLLFSGNGDEWIIDKHRKRFMDWLSSHHDD</sequence>
<protein>
    <submittedName>
        <fullName evidence="1">Uncharacterized protein</fullName>
    </submittedName>
</protein>
<evidence type="ECO:0000313" key="1">
    <source>
        <dbReference type="EMBL" id="OGF83352.1"/>
    </source>
</evidence>
<comment type="caution">
    <text evidence="1">The sequence shown here is derived from an EMBL/GenBank/DDBJ whole genome shotgun (WGS) entry which is preliminary data.</text>
</comment>
<dbReference type="Proteomes" id="UP000178684">
    <property type="component" value="Unassembled WGS sequence"/>
</dbReference>
<name>A0A1F5X5Z6_9BACT</name>
<evidence type="ECO:0000313" key="2">
    <source>
        <dbReference type="Proteomes" id="UP000178684"/>
    </source>
</evidence>
<accession>A0A1F5X5Z6</accession>
<reference evidence="1 2" key="1">
    <citation type="journal article" date="2016" name="Nat. Commun.">
        <title>Thousands of microbial genomes shed light on interconnected biogeochemical processes in an aquifer system.</title>
        <authorList>
            <person name="Anantharaman K."/>
            <person name="Brown C.T."/>
            <person name="Hug L.A."/>
            <person name="Sharon I."/>
            <person name="Castelle C.J."/>
            <person name="Probst A.J."/>
            <person name="Thomas B.C."/>
            <person name="Singh A."/>
            <person name="Wilkins M.J."/>
            <person name="Karaoz U."/>
            <person name="Brodie E.L."/>
            <person name="Williams K.H."/>
            <person name="Hubbard S.S."/>
            <person name="Banfield J.F."/>
        </authorList>
    </citation>
    <scope>NUCLEOTIDE SEQUENCE [LARGE SCALE GENOMIC DNA]</scope>
</reference>
<proteinExistence type="predicted"/>
<gene>
    <name evidence="1" type="ORF">A3B18_02085</name>
</gene>
<dbReference type="EMBL" id="MFIE01000001">
    <property type="protein sequence ID" value="OGF83352.1"/>
    <property type="molecule type" value="Genomic_DNA"/>
</dbReference>